<reference evidence="2" key="2">
    <citation type="submission" date="2020-07" db="EMBL/GenBank/DDBJ databases">
        <authorList>
            <person name="Yu X."/>
        </authorList>
    </citation>
    <scope>NUCLEOTIDE SEQUENCE [LARGE SCALE GENOMIC DNA]</scope>
    <source>
        <strain evidence="2">24T</strain>
    </source>
</reference>
<name>A0A7D6HSQ7_9MYCO</name>
<dbReference type="KEGG" id="mgor:H0P51_22565"/>
<gene>
    <name evidence="2" type="ORF">H0P51_22565</name>
</gene>
<organism evidence="2 3">
    <name type="scientific">Mycobacterium vicinigordonae</name>
    <dbReference type="NCBI Taxonomy" id="1719132"/>
    <lineage>
        <taxon>Bacteria</taxon>
        <taxon>Bacillati</taxon>
        <taxon>Actinomycetota</taxon>
        <taxon>Actinomycetes</taxon>
        <taxon>Mycobacteriales</taxon>
        <taxon>Mycobacteriaceae</taxon>
        <taxon>Mycobacterium</taxon>
    </lineage>
</organism>
<evidence type="ECO:0000259" key="1">
    <source>
        <dbReference type="Pfam" id="PF12680"/>
    </source>
</evidence>
<dbReference type="PANTHER" id="PTHR41252:SF1">
    <property type="entry name" value="BLR2505 PROTEIN"/>
    <property type="match status" value="1"/>
</dbReference>
<evidence type="ECO:0000313" key="3">
    <source>
        <dbReference type="Proteomes" id="UP000510682"/>
    </source>
</evidence>
<dbReference type="RefSeq" id="WP_180915071.1">
    <property type="nucleotide sequence ID" value="NZ_CP059165.1"/>
</dbReference>
<dbReference type="AlphaFoldDB" id="A0A7D6HSQ7"/>
<keyword evidence="3" id="KW-1185">Reference proteome</keyword>
<dbReference type="InterPro" id="IPR037401">
    <property type="entry name" value="SnoaL-like"/>
</dbReference>
<dbReference type="InterPro" id="IPR032710">
    <property type="entry name" value="NTF2-like_dom_sf"/>
</dbReference>
<dbReference type="EMBL" id="CP059165">
    <property type="protein sequence ID" value="QLL06492.1"/>
    <property type="molecule type" value="Genomic_DNA"/>
</dbReference>
<reference evidence="2" key="1">
    <citation type="submission" date="2020-07" db="EMBL/GenBank/DDBJ databases">
        <title>Description of Mycobacterium gordonae subsp. intergordonae subsp.nov. and Mycobacterium gordonae subsp. gordonae subsp. nov.</title>
        <authorList>
            <person name="Huang H."/>
        </authorList>
    </citation>
    <scope>NUCLEOTIDE SEQUENCE [LARGE SCALE GENOMIC DNA]</scope>
    <source>
        <strain evidence="2">24T</strain>
    </source>
</reference>
<dbReference type="Gene3D" id="3.10.450.50">
    <property type="match status" value="1"/>
</dbReference>
<feature type="domain" description="SnoaL-like" evidence="1">
    <location>
        <begin position="23"/>
        <end position="125"/>
    </location>
</feature>
<dbReference type="Proteomes" id="UP000510682">
    <property type="component" value="Chromosome"/>
</dbReference>
<accession>A0A7D6HSQ7</accession>
<evidence type="ECO:0000313" key="2">
    <source>
        <dbReference type="EMBL" id="QLL06492.1"/>
    </source>
</evidence>
<sequence>MDNTSPKGTQTRPTSNGADVVNMFLSAFAAGDIEAAVNCLDSKCLVNEAHGLPFSGTYVGQEGFLSLLGAMSADLDASVDKIEVLDSGDSVVGRIALTFVAKTSGDKLATTGVDIYQVRDGKIVDIDVYYKDPGAVAALVGK</sequence>
<dbReference type="Pfam" id="PF12680">
    <property type="entry name" value="SnoaL_2"/>
    <property type="match status" value="1"/>
</dbReference>
<protein>
    <submittedName>
        <fullName evidence="2">Nuclear transport factor 2 family protein</fullName>
    </submittedName>
</protein>
<dbReference type="PANTHER" id="PTHR41252">
    <property type="entry name" value="BLR2505 PROTEIN"/>
    <property type="match status" value="1"/>
</dbReference>
<dbReference type="SUPFAM" id="SSF54427">
    <property type="entry name" value="NTF2-like"/>
    <property type="match status" value="1"/>
</dbReference>
<proteinExistence type="predicted"/>